<reference evidence="2 3" key="1">
    <citation type="submission" date="2019-08" db="EMBL/GenBank/DDBJ databases">
        <title>Draft genome sequences of two oriental melons (Cucumis melo L. var makuwa).</title>
        <authorList>
            <person name="Kwon S.-Y."/>
        </authorList>
    </citation>
    <scope>NUCLEOTIDE SEQUENCE [LARGE SCALE GENOMIC DNA]</scope>
    <source>
        <strain evidence="3">cv. SW 3</strain>
        <tissue evidence="2">Leaf</tissue>
    </source>
</reference>
<feature type="compositionally biased region" description="Polar residues" evidence="1">
    <location>
        <begin position="8"/>
        <end position="20"/>
    </location>
</feature>
<evidence type="ECO:0000313" key="3">
    <source>
        <dbReference type="Proteomes" id="UP000321393"/>
    </source>
</evidence>
<gene>
    <name evidence="2" type="ORF">E6C27_scaffold597G00120</name>
</gene>
<accession>A0A5A7T1Q3</accession>
<dbReference type="AlphaFoldDB" id="A0A5A7T1Q3"/>
<dbReference type="Proteomes" id="UP000321393">
    <property type="component" value="Unassembled WGS sequence"/>
</dbReference>
<feature type="compositionally biased region" description="Basic and acidic residues" evidence="1">
    <location>
        <begin position="22"/>
        <end position="31"/>
    </location>
</feature>
<feature type="compositionally biased region" description="Basic residues" evidence="1">
    <location>
        <begin position="39"/>
        <end position="48"/>
    </location>
</feature>
<evidence type="ECO:0000256" key="1">
    <source>
        <dbReference type="SAM" id="MobiDB-lite"/>
    </source>
</evidence>
<sequence>MKPVVASHSISHTVAQSSHAATRPERVERHPRSQPTRTAVRRSIRSTRVRSTPEAAPAPFFASRFQAELTPALKAGWTNWSWSVGLLDLKEIIATLTLGLATWKACDLTVGIRLSKSLEQYVLSAPLRHRRPDFRSMGAHVARVWERASYWVEAGVRVRASSRATRSDRGEP</sequence>
<organism evidence="2 3">
    <name type="scientific">Cucumis melo var. makuwa</name>
    <name type="common">Oriental melon</name>
    <dbReference type="NCBI Taxonomy" id="1194695"/>
    <lineage>
        <taxon>Eukaryota</taxon>
        <taxon>Viridiplantae</taxon>
        <taxon>Streptophyta</taxon>
        <taxon>Embryophyta</taxon>
        <taxon>Tracheophyta</taxon>
        <taxon>Spermatophyta</taxon>
        <taxon>Magnoliopsida</taxon>
        <taxon>eudicotyledons</taxon>
        <taxon>Gunneridae</taxon>
        <taxon>Pentapetalae</taxon>
        <taxon>rosids</taxon>
        <taxon>fabids</taxon>
        <taxon>Cucurbitales</taxon>
        <taxon>Cucurbitaceae</taxon>
        <taxon>Benincaseae</taxon>
        <taxon>Cucumis</taxon>
    </lineage>
</organism>
<proteinExistence type="predicted"/>
<protein>
    <recommendedName>
        <fullName evidence="4">Ty3-gypsy retrotransposon protein</fullName>
    </recommendedName>
</protein>
<feature type="region of interest" description="Disordered" evidence="1">
    <location>
        <begin position="1"/>
        <end position="52"/>
    </location>
</feature>
<evidence type="ECO:0000313" key="2">
    <source>
        <dbReference type="EMBL" id="KAA0035375.1"/>
    </source>
</evidence>
<dbReference type="EMBL" id="SSTE01020050">
    <property type="protein sequence ID" value="KAA0035375.1"/>
    <property type="molecule type" value="Genomic_DNA"/>
</dbReference>
<name>A0A5A7T1Q3_CUCMM</name>
<evidence type="ECO:0008006" key="4">
    <source>
        <dbReference type="Google" id="ProtNLM"/>
    </source>
</evidence>
<comment type="caution">
    <text evidence="2">The sequence shown here is derived from an EMBL/GenBank/DDBJ whole genome shotgun (WGS) entry which is preliminary data.</text>
</comment>